<dbReference type="SUPFAM" id="SSF55729">
    <property type="entry name" value="Acyl-CoA N-acyltransferases (Nat)"/>
    <property type="match status" value="1"/>
</dbReference>
<dbReference type="PROSITE" id="PS51186">
    <property type="entry name" value="GNAT"/>
    <property type="match status" value="1"/>
</dbReference>
<dbReference type="InterPro" id="IPR000182">
    <property type="entry name" value="GNAT_dom"/>
</dbReference>
<dbReference type="Proteomes" id="UP000264883">
    <property type="component" value="Chromosome"/>
</dbReference>
<dbReference type="Pfam" id="PF00583">
    <property type="entry name" value="Acetyltransf_1"/>
    <property type="match status" value="1"/>
</dbReference>
<dbReference type="KEGG" id="cia:BEN51_08415"/>
<accession>A0A343JD95</accession>
<feature type="domain" description="N-acetyltransferase" evidence="1">
    <location>
        <begin position="4"/>
        <end position="129"/>
    </location>
</feature>
<dbReference type="Gene3D" id="3.40.630.30">
    <property type="match status" value="1"/>
</dbReference>
<dbReference type="RefSeq" id="WP_119865636.1">
    <property type="nucleotide sequence ID" value="NZ_CP016786.1"/>
</dbReference>
<evidence type="ECO:0000259" key="1">
    <source>
        <dbReference type="PROSITE" id="PS51186"/>
    </source>
</evidence>
<reference evidence="2 3" key="1">
    <citation type="submission" date="2016-08" db="EMBL/GenBank/DDBJ databases">
        <title>Complete Genome Sequence Of The Indigo Reducing Clostridium isatidis DSM15098.</title>
        <authorList>
            <person name="Little G.T."/>
            <person name="Minton N.P."/>
        </authorList>
    </citation>
    <scope>NUCLEOTIDE SEQUENCE [LARGE SCALE GENOMIC DNA]</scope>
    <source>
        <strain evidence="2 3">DSM 15098</strain>
    </source>
</reference>
<keyword evidence="3" id="KW-1185">Reference proteome</keyword>
<sequence length="129" mass="15296">MVGFDVRTIKKGDYNYIIKLNPDKAYLEEELVRDNKIIVAQLNDDVIGYLKYDIDENNRVKIIDLVVDEMYRGLGVGYQLLLELEAHIRKEYVNDILVTGRKFTKEELNFYNRQGFRYNVNSNLEKRLN</sequence>
<proteinExistence type="predicted"/>
<protein>
    <recommendedName>
        <fullName evidence="1">N-acetyltransferase domain-containing protein</fullName>
    </recommendedName>
</protein>
<dbReference type="EMBL" id="CP016786">
    <property type="protein sequence ID" value="ASW43503.1"/>
    <property type="molecule type" value="Genomic_DNA"/>
</dbReference>
<evidence type="ECO:0000313" key="3">
    <source>
        <dbReference type="Proteomes" id="UP000264883"/>
    </source>
</evidence>
<dbReference type="OrthoDB" id="87541at2"/>
<name>A0A343JD95_9CLOT</name>
<organism evidence="2 3">
    <name type="scientific">Clostridium isatidis</name>
    <dbReference type="NCBI Taxonomy" id="182773"/>
    <lineage>
        <taxon>Bacteria</taxon>
        <taxon>Bacillati</taxon>
        <taxon>Bacillota</taxon>
        <taxon>Clostridia</taxon>
        <taxon>Eubacteriales</taxon>
        <taxon>Clostridiaceae</taxon>
        <taxon>Clostridium</taxon>
    </lineage>
</organism>
<gene>
    <name evidence="2" type="ORF">BEN51_08415</name>
</gene>
<evidence type="ECO:0000313" key="2">
    <source>
        <dbReference type="EMBL" id="ASW43503.1"/>
    </source>
</evidence>
<dbReference type="InterPro" id="IPR016181">
    <property type="entry name" value="Acyl_CoA_acyltransferase"/>
</dbReference>
<dbReference type="GO" id="GO:0016747">
    <property type="term" value="F:acyltransferase activity, transferring groups other than amino-acyl groups"/>
    <property type="evidence" value="ECO:0007669"/>
    <property type="project" value="InterPro"/>
</dbReference>
<dbReference type="CDD" id="cd04301">
    <property type="entry name" value="NAT_SF"/>
    <property type="match status" value="1"/>
</dbReference>
<dbReference type="AlphaFoldDB" id="A0A343JD95"/>